<gene>
    <name evidence="1" type="ORF">SOCE26_004180</name>
</gene>
<dbReference type="Proteomes" id="UP000238348">
    <property type="component" value="Chromosome"/>
</dbReference>
<evidence type="ECO:0000313" key="1">
    <source>
        <dbReference type="EMBL" id="AUX39036.1"/>
    </source>
</evidence>
<dbReference type="EMBL" id="CP012673">
    <property type="protein sequence ID" value="AUX39036.1"/>
    <property type="molecule type" value="Genomic_DNA"/>
</dbReference>
<evidence type="ECO:0000313" key="2">
    <source>
        <dbReference type="Proteomes" id="UP000238348"/>
    </source>
</evidence>
<accession>A0A2L0EIC2</accession>
<organism evidence="1 2">
    <name type="scientific">Sorangium cellulosum</name>
    <name type="common">Polyangium cellulosum</name>
    <dbReference type="NCBI Taxonomy" id="56"/>
    <lineage>
        <taxon>Bacteria</taxon>
        <taxon>Pseudomonadati</taxon>
        <taxon>Myxococcota</taxon>
        <taxon>Polyangia</taxon>
        <taxon>Polyangiales</taxon>
        <taxon>Polyangiaceae</taxon>
        <taxon>Sorangium</taxon>
    </lineage>
</organism>
<protein>
    <submittedName>
        <fullName evidence="1">Uncharacterized protein</fullName>
    </submittedName>
</protein>
<proteinExistence type="predicted"/>
<name>A0A2L0EIC2_SORCE</name>
<sequence length="150" mass="16328">MAQELLRSLQRRGEPLTVWIGRGDSLRNGSPLGLLGQALRGAAGVLGGEPLDAIVFRLFRRRGRLRCRPSGRPPPPRRPWSRPAASPVWLASRVQAPLGLPHPIQGAALTPQPAAQARVLGPLDELWRRRRGACALSFVWPRLAPVIIAG</sequence>
<reference evidence="1 2" key="1">
    <citation type="submission" date="2015-09" db="EMBL/GenBank/DDBJ databases">
        <title>Sorangium comparison.</title>
        <authorList>
            <person name="Zaburannyi N."/>
            <person name="Bunk B."/>
            <person name="Overmann J."/>
            <person name="Mueller R."/>
        </authorList>
    </citation>
    <scope>NUCLEOTIDE SEQUENCE [LARGE SCALE GENOMIC DNA]</scope>
    <source>
        <strain evidence="1 2">So ce26</strain>
    </source>
</reference>
<dbReference type="AlphaFoldDB" id="A0A2L0EIC2"/>